<dbReference type="EMBL" id="ML179400">
    <property type="protein sequence ID" value="THU88675.1"/>
    <property type="molecule type" value="Genomic_DNA"/>
</dbReference>
<evidence type="ECO:0000256" key="1">
    <source>
        <dbReference type="SAM" id="MobiDB-lite"/>
    </source>
</evidence>
<name>A0A4V4HDW7_DENBC</name>
<feature type="compositionally biased region" description="Basic and acidic residues" evidence="1">
    <location>
        <begin position="74"/>
        <end position="84"/>
    </location>
</feature>
<sequence>MTGCRHFTTAEPDKSGRIAVSLRPFEIEDLPTQKRKGKRKEKKKGIKNKGSRREKMKNQYPDIGPANKFSDGVWQEKKEKEGRKEKKKRERREKDAVTPYEAEITAICKKNEAELSLKRNNLPWNPPFHNYQQEVGHHFVWQFCIENNTSIFVALTPIRP</sequence>
<accession>A0A4V4HDW7</accession>
<reference evidence="2 3" key="1">
    <citation type="journal article" date="2019" name="Nat. Ecol. Evol.">
        <title>Megaphylogeny resolves global patterns of mushroom evolution.</title>
        <authorList>
            <person name="Varga T."/>
            <person name="Krizsan K."/>
            <person name="Foldi C."/>
            <person name="Dima B."/>
            <person name="Sanchez-Garcia M."/>
            <person name="Sanchez-Ramirez S."/>
            <person name="Szollosi G.J."/>
            <person name="Szarkandi J.G."/>
            <person name="Papp V."/>
            <person name="Albert L."/>
            <person name="Andreopoulos W."/>
            <person name="Angelini C."/>
            <person name="Antonin V."/>
            <person name="Barry K.W."/>
            <person name="Bougher N.L."/>
            <person name="Buchanan P."/>
            <person name="Buyck B."/>
            <person name="Bense V."/>
            <person name="Catcheside P."/>
            <person name="Chovatia M."/>
            <person name="Cooper J."/>
            <person name="Damon W."/>
            <person name="Desjardin D."/>
            <person name="Finy P."/>
            <person name="Geml J."/>
            <person name="Haridas S."/>
            <person name="Hughes K."/>
            <person name="Justo A."/>
            <person name="Karasinski D."/>
            <person name="Kautmanova I."/>
            <person name="Kiss B."/>
            <person name="Kocsube S."/>
            <person name="Kotiranta H."/>
            <person name="LaButti K.M."/>
            <person name="Lechner B.E."/>
            <person name="Liimatainen K."/>
            <person name="Lipzen A."/>
            <person name="Lukacs Z."/>
            <person name="Mihaltcheva S."/>
            <person name="Morgado L.N."/>
            <person name="Niskanen T."/>
            <person name="Noordeloos M.E."/>
            <person name="Ohm R.A."/>
            <person name="Ortiz-Santana B."/>
            <person name="Ovrebo C."/>
            <person name="Racz N."/>
            <person name="Riley R."/>
            <person name="Savchenko A."/>
            <person name="Shiryaev A."/>
            <person name="Soop K."/>
            <person name="Spirin V."/>
            <person name="Szebenyi C."/>
            <person name="Tomsovsky M."/>
            <person name="Tulloss R.E."/>
            <person name="Uehling J."/>
            <person name="Grigoriev I.V."/>
            <person name="Vagvolgyi C."/>
            <person name="Papp T."/>
            <person name="Martin F.M."/>
            <person name="Miettinen O."/>
            <person name="Hibbett D.S."/>
            <person name="Nagy L.G."/>
        </authorList>
    </citation>
    <scope>NUCLEOTIDE SEQUENCE [LARGE SCALE GENOMIC DNA]</scope>
    <source>
        <strain evidence="2 3">CBS 962.96</strain>
    </source>
</reference>
<feature type="compositionally biased region" description="Basic residues" evidence="1">
    <location>
        <begin position="33"/>
        <end position="50"/>
    </location>
</feature>
<organism evidence="2 3">
    <name type="scientific">Dendrothele bispora (strain CBS 962.96)</name>
    <dbReference type="NCBI Taxonomy" id="1314807"/>
    <lineage>
        <taxon>Eukaryota</taxon>
        <taxon>Fungi</taxon>
        <taxon>Dikarya</taxon>
        <taxon>Basidiomycota</taxon>
        <taxon>Agaricomycotina</taxon>
        <taxon>Agaricomycetes</taxon>
        <taxon>Agaricomycetidae</taxon>
        <taxon>Agaricales</taxon>
        <taxon>Agaricales incertae sedis</taxon>
        <taxon>Dendrothele</taxon>
    </lineage>
</organism>
<keyword evidence="3" id="KW-1185">Reference proteome</keyword>
<dbReference type="Proteomes" id="UP000297245">
    <property type="component" value="Unassembled WGS sequence"/>
</dbReference>
<dbReference type="AlphaFoldDB" id="A0A4V4HDW7"/>
<evidence type="ECO:0000313" key="2">
    <source>
        <dbReference type="EMBL" id="THU88675.1"/>
    </source>
</evidence>
<feature type="region of interest" description="Disordered" evidence="1">
    <location>
        <begin position="26"/>
        <end position="96"/>
    </location>
</feature>
<proteinExistence type="predicted"/>
<protein>
    <submittedName>
        <fullName evidence="2">Uncharacterized protein</fullName>
    </submittedName>
</protein>
<gene>
    <name evidence="2" type="ORF">K435DRAFT_803330</name>
</gene>
<evidence type="ECO:0000313" key="3">
    <source>
        <dbReference type="Proteomes" id="UP000297245"/>
    </source>
</evidence>